<dbReference type="GO" id="GO:0016887">
    <property type="term" value="F:ATP hydrolysis activity"/>
    <property type="evidence" value="ECO:0007669"/>
    <property type="project" value="InterPro"/>
</dbReference>
<evidence type="ECO:0000256" key="1">
    <source>
        <dbReference type="ARBA" id="ARBA00004651"/>
    </source>
</evidence>
<evidence type="ECO:0000256" key="2">
    <source>
        <dbReference type="ARBA" id="ARBA00022692"/>
    </source>
</evidence>
<feature type="transmembrane region" description="Helical" evidence="7">
    <location>
        <begin position="238"/>
        <end position="256"/>
    </location>
</feature>
<evidence type="ECO:0000256" key="5">
    <source>
        <dbReference type="ARBA" id="ARBA00022989"/>
    </source>
</evidence>
<dbReference type="PROSITE" id="PS50929">
    <property type="entry name" value="ABC_TM1F"/>
    <property type="match status" value="1"/>
</dbReference>
<dbReference type="PROSITE" id="PS00211">
    <property type="entry name" value="ABC_TRANSPORTER_1"/>
    <property type="match status" value="1"/>
</dbReference>
<dbReference type="PANTHER" id="PTHR24221:SF654">
    <property type="entry name" value="ATP-BINDING CASSETTE SUB-FAMILY B MEMBER 6"/>
    <property type="match status" value="1"/>
</dbReference>
<dbReference type="InterPro" id="IPR011527">
    <property type="entry name" value="ABC1_TM_dom"/>
</dbReference>
<dbReference type="SMART" id="SM00382">
    <property type="entry name" value="AAA"/>
    <property type="match status" value="1"/>
</dbReference>
<protein>
    <submittedName>
        <fullName evidence="10">ABC transporter ATP-binding protein</fullName>
    </submittedName>
</protein>
<keyword evidence="3" id="KW-0547">Nucleotide-binding</keyword>
<evidence type="ECO:0000313" key="10">
    <source>
        <dbReference type="EMBL" id="QNN60542.1"/>
    </source>
</evidence>
<dbReference type="Proteomes" id="UP000515928">
    <property type="component" value="Chromosome"/>
</dbReference>
<dbReference type="GO" id="GO:0034040">
    <property type="term" value="F:ATPase-coupled lipid transmembrane transporter activity"/>
    <property type="evidence" value="ECO:0007669"/>
    <property type="project" value="TreeGrafter"/>
</dbReference>
<evidence type="ECO:0000256" key="3">
    <source>
        <dbReference type="ARBA" id="ARBA00022741"/>
    </source>
</evidence>
<sequence>MKINRYGNRKLLMLVSIILFLGAIVQAGYLKMIQFAIDAAIAQDMNFFPKALLVLVVLTFLTYIISRIGSKVRVRYIQTSVLEMKQLYAERLFNLPFEDINEEKHISQLTQDLDRYEYQTLHGLIDLIDTSSSIIVSVILLFTVSWTIGLASLVLIVFSYNFSKKNAGQMKKNEKQKSVALERYSGAVKETLDAMDVIKQNKIEEKMSQRFKRFAKDLQKEQYKIDFKITFVDAFNSAINLILMFGLMGSGIYFAAKFGVSTGTALLIGTAFSNTMWPMQVVHPLLTQIESSYVILEDIEKTLVANEYHYTYQTETINKVQFDDVSLGYDDITILNNINLEIDAGDKILIYGESGSGKSTFLSTLKRMLPQQHGRISLNNNAIDSYDLKSYYSKFAFIDQKGFIFNGSLRDNITMYNNSLEVTGILATVGLEDLNPEMILTDNGSNVSGGQRTRIMLARALIHNADVIVSDEVFANLDDELAFKLETNLLSLDKTLINVSHVMFDDHKKEYTKTFHVADATITQI</sequence>
<dbReference type="InterPro" id="IPR025662">
    <property type="entry name" value="Sigma_54_int_dom_ATP-bd_1"/>
</dbReference>
<dbReference type="InterPro" id="IPR003593">
    <property type="entry name" value="AAA+_ATPase"/>
</dbReference>
<dbReference type="AlphaFoldDB" id="A0A7G9RY67"/>
<keyword evidence="5 7" id="KW-1133">Transmembrane helix</keyword>
<evidence type="ECO:0000259" key="9">
    <source>
        <dbReference type="PROSITE" id="PS50929"/>
    </source>
</evidence>
<comment type="subcellular location">
    <subcellularLocation>
        <location evidence="1">Cell membrane</location>
        <topology evidence="1">Multi-pass membrane protein</topology>
    </subcellularLocation>
</comment>
<proteinExistence type="predicted"/>
<keyword evidence="6 7" id="KW-0472">Membrane</keyword>
<evidence type="ECO:0000256" key="7">
    <source>
        <dbReference type="SAM" id="Phobius"/>
    </source>
</evidence>
<feature type="transmembrane region" description="Helical" evidence="7">
    <location>
        <begin position="134"/>
        <end position="160"/>
    </location>
</feature>
<dbReference type="KEGG" id="eio:H9L01_09240"/>
<dbReference type="Gene3D" id="3.40.50.300">
    <property type="entry name" value="P-loop containing nucleotide triphosphate hydrolases"/>
    <property type="match status" value="1"/>
</dbReference>
<evidence type="ECO:0000256" key="4">
    <source>
        <dbReference type="ARBA" id="ARBA00022840"/>
    </source>
</evidence>
<dbReference type="Pfam" id="PF00664">
    <property type="entry name" value="ABC_membrane"/>
    <property type="match status" value="1"/>
</dbReference>
<dbReference type="PROSITE" id="PS00675">
    <property type="entry name" value="SIGMA54_INTERACT_1"/>
    <property type="match status" value="1"/>
</dbReference>
<dbReference type="SUPFAM" id="SSF52540">
    <property type="entry name" value="P-loop containing nucleoside triphosphate hydrolases"/>
    <property type="match status" value="1"/>
</dbReference>
<dbReference type="GO" id="GO:0005886">
    <property type="term" value="C:plasma membrane"/>
    <property type="evidence" value="ECO:0007669"/>
    <property type="project" value="UniProtKB-SubCell"/>
</dbReference>
<keyword evidence="4 10" id="KW-0067">ATP-binding</keyword>
<organism evidence="10 11">
    <name type="scientific">Erysipelothrix inopinata</name>
    <dbReference type="NCBI Taxonomy" id="225084"/>
    <lineage>
        <taxon>Bacteria</taxon>
        <taxon>Bacillati</taxon>
        <taxon>Bacillota</taxon>
        <taxon>Erysipelotrichia</taxon>
        <taxon>Erysipelotrichales</taxon>
        <taxon>Erysipelotrichaceae</taxon>
        <taxon>Erysipelothrix</taxon>
    </lineage>
</organism>
<evidence type="ECO:0000256" key="6">
    <source>
        <dbReference type="ARBA" id="ARBA00023136"/>
    </source>
</evidence>
<dbReference type="CDD" id="cd03228">
    <property type="entry name" value="ABCC_MRP_Like"/>
    <property type="match status" value="1"/>
</dbReference>
<name>A0A7G9RY67_9FIRM</name>
<dbReference type="RefSeq" id="WP_187533670.1">
    <property type="nucleotide sequence ID" value="NZ_CBCSHU010000010.1"/>
</dbReference>
<gene>
    <name evidence="10" type="ORF">H9L01_09240</name>
</gene>
<evidence type="ECO:0000259" key="8">
    <source>
        <dbReference type="PROSITE" id="PS50893"/>
    </source>
</evidence>
<dbReference type="PANTHER" id="PTHR24221">
    <property type="entry name" value="ATP-BINDING CASSETTE SUB-FAMILY B"/>
    <property type="match status" value="1"/>
</dbReference>
<feature type="transmembrane region" description="Helical" evidence="7">
    <location>
        <begin position="51"/>
        <end position="69"/>
    </location>
</feature>
<dbReference type="GO" id="GO:0005524">
    <property type="term" value="F:ATP binding"/>
    <property type="evidence" value="ECO:0007669"/>
    <property type="project" value="UniProtKB-KW"/>
</dbReference>
<dbReference type="InterPro" id="IPR027417">
    <property type="entry name" value="P-loop_NTPase"/>
</dbReference>
<dbReference type="InterPro" id="IPR039421">
    <property type="entry name" value="Type_1_exporter"/>
</dbReference>
<dbReference type="SUPFAM" id="SSF90123">
    <property type="entry name" value="ABC transporter transmembrane region"/>
    <property type="match status" value="1"/>
</dbReference>
<dbReference type="PROSITE" id="PS50893">
    <property type="entry name" value="ABC_TRANSPORTER_2"/>
    <property type="match status" value="1"/>
</dbReference>
<reference evidence="10 11" key="1">
    <citation type="submission" date="2020-08" db="EMBL/GenBank/DDBJ databases">
        <title>Genome sequence of Erysipelothrix inopinata DSM 15511T.</title>
        <authorList>
            <person name="Hyun D.-W."/>
            <person name="Bae J.-W."/>
        </authorList>
    </citation>
    <scope>NUCLEOTIDE SEQUENCE [LARGE SCALE GENOMIC DNA]</scope>
    <source>
        <strain evidence="10 11">DSM 15511</strain>
    </source>
</reference>
<keyword evidence="2 7" id="KW-0812">Transmembrane</keyword>
<dbReference type="EMBL" id="CP060715">
    <property type="protein sequence ID" value="QNN60542.1"/>
    <property type="molecule type" value="Genomic_DNA"/>
</dbReference>
<dbReference type="Pfam" id="PF00005">
    <property type="entry name" value="ABC_tran"/>
    <property type="match status" value="1"/>
</dbReference>
<dbReference type="Gene3D" id="1.20.1560.10">
    <property type="entry name" value="ABC transporter type 1, transmembrane domain"/>
    <property type="match status" value="1"/>
</dbReference>
<keyword evidence="11" id="KW-1185">Reference proteome</keyword>
<dbReference type="InterPro" id="IPR017871">
    <property type="entry name" value="ABC_transporter-like_CS"/>
</dbReference>
<feature type="domain" description="ABC transmembrane type-1" evidence="9">
    <location>
        <begin position="14"/>
        <end position="291"/>
    </location>
</feature>
<evidence type="ECO:0000313" key="11">
    <source>
        <dbReference type="Proteomes" id="UP000515928"/>
    </source>
</evidence>
<dbReference type="InterPro" id="IPR003439">
    <property type="entry name" value="ABC_transporter-like_ATP-bd"/>
</dbReference>
<dbReference type="InterPro" id="IPR036640">
    <property type="entry name" value="ABC1_TM_sf"/>
</dbReference>
<accession>A0A7G9RY67</accession>
<dbReference type="GO" id="GO:0140359">
    <property type="term" value="F:ABC-type transporter activity"/>
    <property type="evidence" value="ECO:0007669"/>
    <property type="project" value="InterPro"/>
</dbReference>
<feature type="domain" description="ABC transporter" evidence="8">
    <location>
        <begin position="320"/>
        <end position="525"/>
    </location>
</feature>